<organism evidence="2">
    <name type="scientific">Salmonella enterica</name>
    <name type="common">Salmonella choleraesuis</name>
    <dbReference type="NCBI Taxonomy" id="28901"/>
    <lineage>
        <taxon>Bacteria</taxon>
        <taxon>Pseudomonadati</taxon>
        <taxon>Pseudomonadota</taxon>
        <taxon>Gammaproteobacteria</taxon>
        <taxon>Enterobacterales</taxon>
        <taxon>Enterobacteriaceae</taxon>
        <taxon>Salmonella</taxon>
    </lineage>
</organism>
<reference evidence="2" key="1">
    <citation type="journal article" date="2018" name="Genome Biol.">
        <title>SKESA: strategic k-mer extension for scrupulous assemblies.</title>
        <authorList>
            <person name="Souvorov A."/>
            <person name="Agarwala R."/>
            <person name="Lipman D.J."/>
        </authorList>
    </citation>
    <scope>NUCLEOTIDE SEQUENCE</scope>
    <source>
        <strain evidence="2">MA.CK_07/00001464-1</strain>
    </source>
</reference>
<dbReference type="Pfam" id="PF14526">
    <property type="entry name" value="Cass2"/>
    <property type="match status" value="1"/>
</dbReference>
<protein>
    <recommendedName>
        <fullName evidence="1">Integron-associated effector binding protein domain-containing protein</fullName>
    </recommendedName>
</protein>
<comment type="caution">
    <text evidence="2">The sequence shown here is derived from an EMBL/GenBank/DDBJ whole genome shotgun (WGS) entry which is preliminary data.</text>
</comment>
<name>A0A744KF52_SALER</name>
<feature type="non-terminal residue" evidence="2">
    <location>
        <position position="107"/>
    </location>
</feature>
<dbReference type="AlphaFoldDB" id="A0A744KF52"/>
<proteinExistence type="predicted"/>
<dbReference type="Gene3D" id="3.20.80.10">
    <property type="entry name" value="Regulatory factor, effector binding domain"/>
    <property type="match status" value="1"/>
</dbReference>
<dbReference type="InterPro" id="IPR029441">
    <property type="entry name" value="Cass2"/>
</dbReference>
<gene>
    <name evidence="2" type="ORF">G8N50_004910</name>
</gene>
<sequence length="107" mass="11799">MLSLFESINYIDFLSRNQVIQGKNMKIENINGIQLTGLSVRTTNVQESHASTAKIAGLWEKFMAEVSPELSDNSEVYGVYTNYASDFTGAFDVVACASHLSPEKSDN</sequence>
<dbReference type="EMBL" id="DAAURU010000040">
    <property type="protein sequence ID" value="HAF2609460.1"/>
    <property type="molecule type" value="Genomic_DNA"/>
</dbReference>
<evidence type="ECO:0000259" key="1">
    <source>
        <dbReference type="Pfam" id="PF14526"/>
    </source>
</evidence>
<feature type="domain" description="Integron-associated effector binding protein" evidence="1">
    <location>
        <begin position="26"/>
        <end position="98"/>
    </location>
</feature>
<accession>A0A744KF52</accession>
<dbReference type="InterPro" id="IPR011256">
    <property type="entry name" value="Reg_factor_effector_dom_sf"/>
</dbReference>
<evidence type="ECO:0000313" key="2">
    <source>
        <dbReference type="EMBL" id="HAF2609460.1"/>
    </source>
</evidence>
<reference evidence="2" key="2">
    <citation type="submission" date="2020-02" db="EMBL/GenBank/DDBJ databases">
        <authorList>
            <consortium name="NCBI Pathogen Detection Project"/>
        </authorList>
    </citation>
    <scope>NUCLEOTIDE SEQUENCE</scope>
    <source>
        <strain evidence="2">MA.CK_07/00001464-1</strain>
    </source>
</reference>